<evidence type="ECO:0000313" key="1">
    <source>
        <dbReference type="EMBL" id="REB68313.1"/>
    </source>
</evidence>
<proteinExistence type="predicted"/>
<gene>
    <name evidence="1" type="ORF">CP880_10525</name>
</gene>
<keyword evidence="2" id="KW-1185">Reference proteome</keyword>
<dbReference type="RefSeq" id="WP_115939466.1">
    <property type="nucleotide sequence ID" value="NZ_JARJNT010000006.1"/>
</dbReference>
<organism evidence="1 2">
    <name type="scientific">Cutibacterium namnetense</name>
    <dbReference type="NCBI Taxonomy" id="1574624"/>
    <lineage>
        <taxon>Bacteria</taxon>
        <taxon>Bacillati</taxon>
        <taxon>Actinomycetota</taxon>
        <taxon>Actinomycetes</taxon>
        <taxon>Propionibacteriales</taxon>
        <taxon>Propionibacteriaceae</taxon>
        <taxon>Cutibacterium</taxon>
    </lineage>
</organism>
<dbReference type="Proteomes" id="UP000256324">
    <property type="component" value="Unassembled WGS sequence"/>
</dbReference>
<accession>A0ABX9I7W4</accession>
<dbReference type="EMBL" id="PCZS01000004">
    <property type="protein sequence ID" value="REB68313.1"/>
    <property type="molecule type" value="Genomic_DNA"/>
</dbReference>
<name>A0ABX9I7W4_9ACTN</name>
<sequence>MAWRFVGWCPQLVGAPPKVRGQIRQMVATEIRRNPSWLDVSALKTAARRVRLEGSLGVHHCEIVRDELHGVIADQKARPVNPAPRPLPESGWGNADEGETVWIYVKPGETDDEFEDRTDHSQIWQVTERDDMAGGIATNLVAAHPDDPMAWLTRRQTMLMVRFPHARDEVIAMCQIVRTALEADLATEDRWED</sequence>
<evidence type="ECO:0000313" key="2">
    <source>
        <dbReference type="Proteomes" id="UP000256324"/>
    </source>
</evidence>
<protein>
    <submittedName>
        <fullName evidence="1">Uncharacterized protein</fullName>
    </submittedName>
</protein>
<comment type="caution">
    <text evidence="1">The sequence shown here is derived from an EMBL/GenBank/DDBJ whole genome shotgun (WGS) entry which is preliminary data.</text>
</comment>
<reference evidence="1 2" key="1">
    <citation type="submission" date="2017-09" db="EMBL/GenBank/DDBJ databases">
        <authorList>
            <person name="Bumgarner R.E."/>
        </authorList>
    </citation>
    <scope>NUCLEOTIDE SEQUENCE [LARGE SCALE GENOMIC DNA]</scope>
    <source>
        <strain evidence="1 2">T34998</strain>
    </source>
</reference>